<dbReference type="HAMAP" id="MF_01609">
    <property type="entry name" value="Glu_cys_ligase_2"/>
    <property type="match status" value="1"/>
</dbReference>
<dbReference type="Proteomes" id="UP000586042">
    <property type="component" value="Unassembled WGS sequence"/>
</dbReference>
<dbReference type="GO" id="GO:0004357">
    <property type="term" value="F:glutamate-cysteine ligase activity"/>
    <property type="evidence" value="ECO:0007669"/>
    <property type="project" value="UniProtKB-EC"/>
</dbReference>
<dbReference type="Pfam" id="PF04107">
    <property type="entry name" value="GCS2"/>
    <property type="match status" value="1"/>
</dbReference>
<protein>
    <recommendedName>
        <fullName evidence="5">Putative glutamate--cysteine ligase 2</fullName>
        <ecNumber evidence="5">6.3.2.2</ecNumber>
    </recommendedName>
    <alternativeName>
        <fullName evidence="5">Gamma-glutamylcysteine synthetase 2</fullName>
        <shortName evidence="5">GCS 2</shortName>
        <shortName evidence="5">Gamma-GCS 2</shortName>
    </alternativeName>
</protein>
<dbReference type="AlphaFoldDB" id="A0A7Y6IFB2"/>
<keyword evidence="7" id="KW-1185">Reference proteome</keyword>
<dbReference type="InterPro" id="IPR011793">
    <property type="entry name" value="YbdK"/>
</dbReference>
<comment type="caution">
    <text evidence="6">The sequence shown here is derived from an EMBL/GenBank/DDBJ whole genome shotgun (WGS) entry which is preliminary data.</text>
</comment>
<dbReference type="PANTHER" id="PTHR36510:SF1">
    <property type="entry name" value="GLUTAMATE--CYSTEINE LIGASE 2-RELATED"/>
    <property type="match status" value="1"/>
</dbReference>
<proteinExistence type="inferred from homology"/>
<dbReference type="NCBIfam" id="TIGR02050">
    <property type="entry name" value="gshA_cyan_rel"/>
    <property type="match status" value="1"/>
</dbReference>
<dbReference type="SUPFAM" id="SSF55931">
    <property type="entry name" value="Glutamine synthetase/guanido kinase"/>
    <property type="match status" value="1"/>
</dbReference>
<evidence type="ECO:0000256" key="1">
    <source>
        <dbReference type="ARBA" id="ARBA00022598"/>
    </source>
</evidence>
<dbReference type="RefSeq" id="WP_175594623.1">
    <property type="nucleotide sequence ID" value="NZ_JABWGN010000019.1"/>
</dbReference>
<dbReference type="PANTHER" id="PTHR36510">
    <property type="entry name" value="GLUTAMATE--CYSTEINE LIGASE 2-RELATED"/>
    <property type="match status" value="1"/>
</dbReference>
<evidence type="ECO:0000256" key="3">
    <source>
        <dbReference type="ARBA" id="ARBA00022840"/>
    </source>
</evidence>
<reference evidence="6 7" key="1">
    <citation type="submission" date="2020-06" db="EMBL/GenBank/DDBJ databases">
        <title>Nonomuraea sp. SMC257, a novel actinomycete isolated from soil.</title>
        <authorList>
            <person name="Chanama M."/>
        </authorList>
    </citation>
    <scope>NUCLEOTIDE SEQUENCE [LARGE SCALE GENOMIC DNA]</scope>
    <source>
        <strain evidence="6 7">SMC257</strain>
    </source>
</reference>
<gene>
    <name evidence="6" type="ORF">HTZ77_38060</name>
</gene>
<dbReference type="NCBIfam" id="NF010041">
    <property type="entry name" value="PRK13517.1-1"/>
    <property type="match status" value="1"/>
</dbReference>
<comment type="catalytic activity">
    <reaction evidence="4 5">
        <text>L-cysteine + L-glutamate + ATP = gamma-L-glutamyl-L-cysteine + ADP + phosphate + H(+)</text>
        <dbReference type="Rhea" id="RHEA:13285"/>
        <dbReference type="ChEBI" id="CHEBI:15378"/>
        <dbReference type="ChEBI" id="CHEBI:29985"/>
        <dbReference type="ChEBI" id="CHEBI:30616"/>
        <dbReference type="ChEBI" id="CHEBI:35235"/>
        <dbReference type="ChEBI" id="CHEBI:43474"/>
        <dbReference type="ChEBI" id="CHEBI:58173"/>
        <dbReference type="ChEBI" id="CHEBI:456216"/>
        <dbReference type="EC" id="6.3.2.2"/>
    </reaction>
</comment>
<dbReference type="InterPro" id="IPR006336">
    <property type="entry name" value="GCS2"/>
</dbReference>
<comment type="similarity">
    <text evidence="5">Belongs to the glutamate--cysteine ligase type 2 family. YbdK subfamily.</text>
</comment>
<dbReference type="GO" id="GO:0042398">
    <property type="term" value="P:modified amino acid biosynthetic process"/>
    <property type="evidence" value="ECO:0007669"/>
    <property type="project" value="InterPro"/>
</dbReference>
<name>A0A7Y6IFB2_9ACTN</name>
<dbReference type="GO" id="GO:0005524">
    <property type="term" value="F:ATP binding"/>
    <property type="evidence" value="ECO:0007669"/>
    <property type="project" value="UniProtKB-KW"/>
</dbReference>
<comment type="function">
    <text evidence="5">ATP-dependent carboxylate-amine ligase which exhibits weak glutamate--cysteine ligase activity.</text>
</comment>
<dbReference type="InterPro" id="IPR014746">
    <property type="entry name" value="Gln_synth/guanido_kin_cat_dom"/>
</dbReference>
<evidence type="ECO:0000313" key="7">
    <source>
        <dbReference type="Proteomes" id="UP000586042"/>
    </source>
</evidence>
<sequence length="364" mass="39665">MARIGTLGIEEEFYIVDAATRAPVPAAETVLSAVDQLDISVTGELTPMQIELKTPVCGNLTTAALALIRGRRILAKIAAQHGWKILASATPPLGDVPPPPLRDIPRYSALFDRFGALLEEQGTCGLHVHVGVSNIEDAVRVCGYLRPWLSYLLAISANSPFHLGRDTCYASWRAIIAGRWPTITAPPVMSDHAEFSTTVRQFQRHGVALDASGVYWWARPSVAFSTVEVRIADSQPTVADTMLIAALARALVLEALHDIRTGAMPPHLDDAKVNGMIWRAAREGLEGMIIDAGTDEVAPAFTLIRRLCSRLRPHLEKAGDWRTVECLLDRLHRLGSSAQRQRVAAQRGGLRSTVDSLSLQLGIR</sequence>
<keyword evidence="2 5" id="KW-0547">Nucleotide-binding</keyword>
<keyword evidence="3 5" id="KW-0067">ATP-binding</keyword>
<keyword evidence="1 5" id="KW-0436">Ligase</keyword>
<evidence type="ECO:0000256" key="5">
    <source>
        <dbReference type="HAMAP-Rule" id="MF_01609"/>
    </source>
</evidence>
<dbReference type="InterPro" id="IPR050141">
    <property type="entry name" value="GCL_type2/YbdK_subfam"/>
</dbReference>
<dbReference type="Gene3D" id="3.30.590.20">
    <property type="match status" value="1"/>
</dbReference>
<organism evidence="6 7">
    <name type="scientific">Nonomuraea montanisoli</name>
    <dbReference type="NCBI Taxonomy" id="2741721"/>
    <lineage>
        <taxon>Bacteria</taxon>
        <taxon>Bacillati</taxon>
        <taxon>Actinomycetota</taxon>
        <taxon>Actinomycetes</taxon>
        <taxon>Streptosporangiales</taxon>
        <taxon>Streptosporangiaceae</taxon>
        <taxon>Nonomuraea</taxon>
    </lineage>
</organism>
<accession>A0A7Y6IFB2</accession>
<evidence type="ECO:0000256" key="2">
    <source>
        <dbReference type="ARBA" id="ARBA00022741"/>
    </source>
</evidence>
<dbReference type="EC" id="6.3.2.2" evidence="5"/>
<evidence type="ECO:0000313" key="6">
    <source>
        <dbReference type="EMBL" id="NUW37168.1"/>
    </source>
</evidence>
<dbReference type="EMBL" id="JABWGN010000019">
    <property type="protein sequence ID" value="NUW37168.1"/>
    <property type="molecule type" value="Genomic_DNA"/>
</dbReference>
<evidence type="ECO:0000256" key="4">
    <source>
        <dbReference type="ARBA" id="ARBA00048819"/>
    </source>
</evidence>